<keyword evidence="6" id="KW-0503">Monooxygenase</keyword>
<dbReference type="PRINTS" id="PR00463">
    <property type="entry name" value="EP450I"/>
</dbReference>
<dbReference type="Proteomes" id="UP000452235">
    <property type="component" value="Unassembled WGS sequence"/>
</dbReference>
<dbReference type="Pfam" id="PF00067">
    <property type="entry name" value="p450"/>
    <property type="match status" value="1"/>
</dbReference>
<evidence type="ECO:0000256" key="3">
    <source>
        <dbReference type="ARBA" id="ARBA00022723"/>
    </source>
</evidence>
<keyword evidence="9" id="KW-1185">Reference proteome</keyword>
<dbReference type="EMBL" id="BLJY01000008">
    <property type="protein sequence ID" value="GFF18084.1"/>
    <property type="molecule type" value="Genomic_DNA"/>
</dbReference>
<dbReference type="VEuPathDB" id="FungiDB:ATEG_06277"/>
<dbReference type="GO" id="GO:0004497">
    <property type="term" value="F:monooxygenase activity"/>
    <property type="evidence" value="ECO:0007669"/>
    <property type="project" value="UniProtKB-KW"/>
</dbReference>
<comment type="cofactor">
    <cofactor evidence="1 7">
        <name>heme</name>
        <dbReference type="ChEBI" id="CHEBI:30413"/>
    </cofactor>
</comment>
<dbReference type="InterPro" id="IPR050364">
    <property type="entry name" value="Cytochrome_P450_fung"/>
</dbReference>
<evidence type="ECO:0000256" key="2">
    <source>
        <dbReference type="ARBA" id="ARBA00010617"/>
    </source>
</evidence>
<comment type="similarity">
    <text evidence="2">Belongs to the cytochrome P450 family.</text>
</comment>
<dbReference type="AlphaFoldDB" id="A0A5M3Z5X0"/>
<dbReference type="GO" id="GO:0016705">
    <property type="term" value="F:oxidoreductase activity, acting on paired donors, with incorporation or reduction of molecular oxygen"/>
    <property type="evidence" value="ECO:0007669"/>
    <property type="project" value="InterPro"/>
</dbReference>
<keyword evidence="4" id="KW-0560">Oxidoreductase</keyword>
<dbReference type="InterPro" id="IPR036396">
    <property type="entry name" value="Cyt_P450_sf"/>
</dbReference>
<dbReference type="GO" id="GO:0005506">
    <property type="term" value="F:iron ion binding"/>
    <property type="evidence" value="ECO:0007669"/>
    <property type="project" value="InterPro"/>
</dbReference>
<dbReference type="SUPFAM" id="SSF48264">
    <property type="entry name" value="Cytochrome P450"/>
    <property type="match status" value="1"/>
</dbReference>
<evidence type="ECO:0000256" key="7">
    <source>
        <dbReference type="PIRSR" id="PIRSR602401-1"/>
    </source>
</evidence>
<dbReference type="Gene3D" id="1.10.630.10">
    <property type="entry name" value="Cytochrome P450"/>
    <property type="match status" value="1"/>
</dbReference>
<evidence type="ECO:0000256" key="5">
    <source>
        <dbReference type="ARBA" id="ARBA00023004"/>
    </source>
</evidence>
<protein>
    <submittedName>
        <fullName evidence="8">M-hydroxybenzyl alcohol hydroxylase</fullName>
    </submittedName>
</protein>
<dbReference type="PANTHER" id="PTHR46300:SF2">
    <property type="entry name" value="CYTOCHROME P450 MONOOXYGENASE ALNH-RELATED"/>
    <property type="match status" value="1"/>
</dbReference>
<proteinExistence type="inferred from homology"/>
<comment type="caution">
    <text evidence="8">The sequence shown here is derived from an EMBL/GenBank/DDBJ whole genome shotgun (WGS) entry which is preliminary data.</text>
</comment>
<sequence length="539" mass="61786">MATLPILDLWSTNKAFVSLTISASLLLVSLLMSLFQVGRRERALPPDKFAGPPTRLVLGNEHQIPRADSHFVMSKWAKQYGGIFSLKRFRNTTIVLTDWKIMKELVDKKSTNFSHRPPSKVADLITRGNHILMMQYGETWRTMRKLIHQYLMESQCEKQHWKVQEAEAAQMLHDFLLDPENHMKHPKRYSNSITMSLVFGIRAKSVNDEYMTRLYSLMEKWSLVLETGATPPVDSWPLLQWIPERFMGYWRRRATEVGDLMTGLYTEVLHVIENRRKAGVYKDSLMDRVLDKQDKYRFDEHQLAFLGGTLMEGGSDTSSSLILAIVQAMTQYPEVQKKAHAEIDSVIGTDRSPAWSDFRKLPYINMMIKEAHRWRPVLPLGVVHGLATDDSYNGMHLPKHSTVILNVWGMHMDPDRFENPDAFIPERYANFPELAPHYAALADGAARDHFGYGAGRRICPGIHLAERNLFIAVAKLLWAFEFKNNPAGTNDASAETGSSQGFMHCVKDYDAIITVRGEERRQTILRELEQAQTVFANYD</sequence>
<evidence type="ECO:0000313" key="8">
    <source>
        <dbReference type="EMBL" id="GFF18084.1"/>
    </source>
</evidence>
<dbReference type="OrthoDB" id="1103324at2759"/>
<dbReference type="GO" id="GO:0020037">
    <property type="term" value="F:heme binding"/>
    <property type="evidence" value="ECO:0007669"/>
    <property type="project" value="InterPro"/>
</dbReference>
<gene>
    <name evidence="8" type="ORF">ATEIFO6365_0008002500</name>
</gene>
<dbReference type="InterPro" id="IPR001128">
    <property type="entry name" value="Cyt_P450"/>
</dbReference>
<organism evidence="8 9">
    <name type="scientific">Aspergillus terreus</name>
    <dbReference type="NCBI Taxonomy" id="33178"/>
    <lineage>
        <taxon>Eukaryota</taxon>
        <taxon>Fungi</taxon>
        <taxon>Dikarya</taxon>
        <taxon>Ascomycota</taxon>
        <taxon>Pezizomycotina</taxon>
        <taxon>Eurotiomycetes</taxon>
        <taxon>Eurotiomycetidae</taxon>
        <taxon>Eurotiales</taxon>
        <taxon>Aspergillaceae</taxon>
        <taxon>Aspergillus</taxon>
        <taxon>Aspergillus subgen. Circumdati</taxon>
    </lineage>
</organism>
<name>A0A5M3Z5X0_ASPTE</name>
<dbReference type="InterPro" id="IPR002401">
    <property type="entry name" value="Cyt_P450_E_grp-I"/>
</dbReference>
<accession>A0A5M3Z5X0</accession>
<keyword evidence="7" id="KW-0349">Heme</keyword>
<evidence type="ECO:0000256" key="4">
    <source>
        <dbReference type="ARBA" id="ARBA00023002"/>
    </source>
</evidence>
<evidence type="ECO:0000256" key="6">
    <source>
        <dbReference type="ARBA" id="ARBA00023033"/>
    </source>
</evidence>
<reference evidence="8 9" key="1">
    <citation type="submission" date="2020-01" db="EMBL/GenBank/DDBJ databases">
        <title>Aspergillus terreus IFO 6365 whole genome shotgun sequence.</title>
        <authorList>
            <person name="Kanamasa S."/>
            <person name="Takahashi H."/>
        </authorList>
    </citation>
    <scope>NUCLEOTIDE SEQUENCE [LARGE SCALE GENOMIC DNA]</scope>
    <source>
        <strain evidence="8 9">IFO 6365</strain>
    </source>
</reference>
<dbReference type="CDD" id="cd11065">
    <property type="entry name" value="CYP64-like"/>
    <property type="match status" value="1"/>
</dbReference>
<dbReference type="PANTHER" id="PTHR46300">
    <property type="entry name" value="P450, PUTATIVE (EUROFUNG)-RELATED-RELATED"/>
    <property type="match status" value="1"/>
</dbReference>
<keyword evidence="3 7" id="KW-0479">Metal-binding</keyword>
<evidence type="ECO:0000256" key="1">
    <source>
        <dbReference type="ARBA" id="ARBA00001971"/>
    </source>
</evidence>
<evidence type="ECO:0000313" key="9">
    <source>
        <dbReference type="Proteomes" id="UP000452235"/>
    </source>
</evidence>
<feature type="binding site" description="axial binding residue" evidence="7">
    <location>
        <position position="459"/>
    </location>
    <ligand>
        <name>heme</name>
        <dbReference type="ChEBI" id="CHEBI:30413"/>
    </ligand>
    <ligandPart>
        <name>Fe</name>
        <dbReference type="ChEBI" id="CHEBI:18248"/>
    </ligandPart>
</feature>
<keyword evidence="5 7" id="KW-0408">Iron</keyword>